<gene>
    <name evidence="3 4" type="primary">LOC108674197</name>
</gene>
<dbReference type="RefSeq" id="XP_018017610.1">
    <property type="nucleotide sequence ID" value="XM_018162121.2"/>
</dbReference>
<proteinExistence type="predicted"/>
<dbReference type="GeneID" id="108674197"/>
<evidence type="ECO:0000256" key="1">
    <source>
        <dbReference type="SAM" id="MobiDB-lite"/>
    </source>
</evidence>
<organism evidence="2 3">
    <name type="scientific">Hyalella azteca</name>
    <name type="common">Amphipod</name>
    <dbReference type="NCBI Taxonomy" id="294128"/>
    <lineage>
        <taxon>Eukaryota</taxon>
        <taxon>Metazoa</taxon>
        <taxon>Ecdysozoa</taxon>
        <taxon>Arthropoda</taxon>
        <taxon>Crustacea</taxon>
        <taxon>Multicrustacea</taxon>
        <taxon>Malacostraca</taxon>
        <taxon>Eumalacostraca</taxon>
        <taxon>Peracarida</taxon>
        <taxon>Amphipoda</taxon>
        <taxon>Senticaudata</taxon>
        <taxon>Talitrida</taxon>
        <taxon>Talitroidea</taxon>
        <taxon>Hyalellidae</taxon>
        <taxon>Hyalella</taxon>
    </lineage>
</organism>
<evidence type="ECO:0000313" key="3">
    <source>
        <dbReference type="RefSeq" id="XP_018017608.1"/>
    </source>
</evidence>
<dbReference type="KEGG" id="hazt:108674197"/>
<name>A0A8B7NV37_HYAAZ</name>
<feature type="region of interest" description="Disordered" evidence="1">
    <location>
        <begin position="81"/>
        <end position="106"/>
    </location>
</feature>
<sequence length="249" mass="29188">MYYYPAHYEARYEPYDYYNYYDSLKYLRPGFVTTRYYIGNPYITSYSDGRFELLRRTPVYSTLRSRSVEREITPPRFVRASSIPRQTSPPAENLRHSTRASSVPPTDSFTPSIVHYTPKLSESSSPATTFSYFSRLPEVPGKMPDQPKRIFTANPVSFGPRVYTNLSVFPTMRHSSYSLMTPIDRFRYRTVPTKSYNTYPSSSYYSYPTPTRTTSSAYRQSDLFPTRFQIDRLTSPSVERFYAGRRTQY</sequence>
<evidence type="ECO:0000313" key="2">
    <source>
        <dbReference type="Proteomes" id="UP000694843"/>
    </source>
</evidence>
<protein>
    <submittedName>
        <fullName evidence="3 4">Uncharacterized protein LOC108674197</fullName>
    </submittedName>
</protein>
<dbReference type="AlphaFoldDB" id="A0A8B7NV37"/>
<keyword evidence="2" id="KW-1185">Reference proteome</keyword>
<accession>A0A8B7NV37</accession>
<dbReference type="RefSeq" id="XP_018017608.1">
    <property type="nucleotide sequence ID" value="XM_018162119.2"/>
</dbReference>
<reference evidence="3 4" key="1">
    <citation type="submission" date="2025-04" db="UniProtKB">
        <authorList>
            <consortium name="RefSeq"/>
        </authorList>
    </citation>
    <scope>IDENTIFICATION</scope>
    <source>
        <tissue evidence="3 4">Whole organism</tissue>
    </source>
</reference>
<evidence type="ECO:0000313" key="4">
    <source>
        <dbReference type="RefSeq" id="XP_018017610.1"/>
    </source>
</evidence>
<dbReference type="Proteomes" id="UP000694843">
    <property type="component" value="Unplaced"/>
</dbReference>